<dbReference type="EMBL" id="KI925466">
    <property type="protein sequence ID" value="ETW75376.1"/>
    <property type="molecule type" value="Genomic_DNA"/>
</dbReference>
<evidence type="ECO:0000313" key="3">
    <source>
        <dbReference type="Proteomes" id="UP000030671"/>
    </source>
</evidence>
<evidence type="ECO:0000259" key="1">
    <source>
        <dbReference type="PROSITE" id="PS50097"/>
    </source>
</evidence>
<reference evidence="2 3" key="1">
    <citation type="journal article" date="2012" name="New Phytol.">
        <title>Insight into trade-off between wood decay and parasitism from the genome of a fungal forest pathogen.</title>
        <authorList>
            <person name="Olson A."/>
            <person name="Aerts A."/>
            <person name="Asiegbu F."/>
            <person name="Belbahri L."/>
            <person name="Bouzid O."/>
            <person name="Broberg A."/>
            <person name="Canback B."/>
            <person name="Coutinho P.M."/>
            <person name="Cullen D."/>
            <person name="Dalman K."/>
            <person name="Deflorio G."/>
            <person name="van Diepen L.T."/>
            <person name="Dunand C."/>
            <person name="Duplessis S."/>
            <person name="Durling M."/>
            <person name="Gonthier P."/>
            <person name="Grimwood J."/>
            <person name="Fossdal C.G."/>
            <person name="Hansson D."/>
            <person name="Henrissat B."/>
            <person name="Hietala A."/>
            <person name="Himmelstrand K."/>
            <person name="Hoffmeister D."/>
            <person name="Hogberg N."/>
            <person name="James T.Y."/>
            <person name="Karlsson M."/>
            <person name="Kohler A."/>
            <person name="Kues U."/>
            <person name="Lee Y.H."/>
            <person name="Lin Y.C."/>
            <person name="Lind M."/>
            <person name="Lindquist E."/>
            <person name="Lombard V."/>
            <person name="Lucas S."/>
            <person name="Lunden K."/>
            <person name="Morin E."/>
            <person name="Murat C."/>
            <person name="Park J."/>
            <person name="Raffaello T."/>
            <person name="Rouze P."/>
            <person name="Salamov A."/>
            <person name="Schmutz J."/>
            <person name="Solheim H."/>
            <person name="Stahlberg J."/>
            <person name="Velez H."/>
            <person name="de Vries R.P."/>
            <person name="Wiebenga A."/>
            <person name="Woodward S."/>
            <person name="Yakovlev I."/>
            <person name="Garbelotto M."/>
            <person name="Martin F."/>
            <person name="Grigoriev I.V."/>
            <person name="Stenlid J."/>
        </authorList>
    </citation>
    <scope>NUCLEOTIDE SEQUENCE [LARGE SCALE GENOMIC DNA]</scope>
    <source>
        <strain evidence="2 3">TC 32-1</strain>
    </source>
</reference>
<keyword evidence="3" id="KW-1185">Reference proteome</keyword>
<dbReference type="OrthoDB" id="3164835at2759"/>
<dbReference type="GeneID" id="20668649"/>
<dbReference type="InterPro" id="IPR000210">
    <property type="entry name" value="BTB/POZ_dom"/>
</dbReference>
<dbReference type="AlphaFoldDB" id="W4JR79"/>
<dbReference type="eggNOG" id="ENOG502SQKR">
    <property type="taxonomic scope" value="Eukaryota"/>
</dbReference>
<dbReference type="RefSeq" id="XP_009552799.1">
    <property type="nucleotide sequence ID" value="XM_009554504.1"/>
</dbReference>
<dbReference type="KEGG" id="hir:HETIRDRAFT_220434"/>
<dbReference type="Gene3D" id="3.30.710.10">
    <property type="entry name" value="Potassium Channel Kv1.1, Chain A"/>
    <property type="match status" value="1"/>
</dbReference>
<feature type="domain" description="BTB" evidence="1">
    <location>
        <begin position="16"/>
        <end position="83"/>
    </location>
</feature>
<sequence length="213" mass="24017">PDKIKDASYPFDQAHADIILRSSDSVDFRVHKTILWVASSVFRDMLCLPQPSQSKDDECRDGLPVVMLEEDAKTLNFILRTIYPVRSPTIGGLDDLYPVFHTVQKYCFEAFEGFVEEQLNAALQREPISVYAIACQYEFDDIAQRAAEASLALPSVTHSQYLKQISGEQYSRLIQYHRDCVNAVDKVLSSDEWFATCPDIFFDGSPAAPCSTC</sequence>
<gene>
    <name evidence="2" type="ORF">HETIRDRAFT_220434</name>
</gene>
<dbReference type="PROSITE" id="PS50097">
    <property type="entry name" value="BTB"/>
    <property type="match status" value="1"/>
</dbReference>
<protein>
    <recommendedName>
        <fullName evidence="1">BTB domain-containing protein</fullName>
    </recommendedName>
</protein>
<dbReference type="Pfam" id="PF00651">
    <property type="entry name" value="BTB"/>
    <property type="match status" value="1"/>
</dbReference>
<feature type="non-terminal residue" evidence="2">
    <location>
        <position position="1"/>
    </location>
</feature>
<evidence type="ECO:0000313" key="2">
    <source>
        <dbReference type="EMBL" id="ETW75376.1"/>
    </source>
</evidence>
<accession>W4JR79</accession>
<dbReference type="InterPro" id="IPR011333">
    <property type="entry name" value="SKP1/BTB/POZ_sf"/>
</dbReference>
<name>W4JR79_HETIT</name>
<feature type="non-terminal residue" evidence="2">
    <location>
        <position position="213"/>
    </location>
</feature>
<organism evidence="2 3">
    <name type="scientific">Heterobasidion irregulare (strain TC 32-1)</name>
    <dbReference type="NCBI Taxonomy" id="747525"/>
    <lineage>
        <taxon>Eukaryota</taxon>
        <taxon>Fungi</taxon>
        <taxon>Dikarya</taxon>
        <taxon>Basidiomycota</taxon>
        <taxon>Agaricomycotina</taxon>
        <taxon>Agaricomycetes</taxon>
        <taxon>Russulales</taxon>
        <taxon>Bondarzewiaceae</taxon>
        <taxon>Heterobasidion</taxon>
        <taxon>Heterobasidion annosum species complex</taxon>
    </lineage>
</organism>
<dbReference type="Proteomes" id="UP000030671">
    <property type="component" value="Unassembled WGS sequence"/>
</dbReference>
<dbReference type="HOGENOM" id="CLU_052397_3_0_1"/>
<dbReference type="InParanoid" id="W4JR79"/>
<dbReference type="SUPFAM" id="SSF54695">
    <property type="entry name" value="POZ domain"/>
    <property type="match status" value="1"/>
</dbReference>
<proteinExistence type="predicted"/>